<proteinExistence type="predicted"/>
<evidence type="ECO:0000313" key="10">
    <source>
        <dbReference type="Proteomes" id="UP001162029"/>
    </source>
</evidence>
<gene>
    <name evidence="9" type="ORF">PDE001_LOCUS3077</name>
</gene>
<accession>A0AAV0TM11</accession>
<feature type="region of interest" description="Disordered" evidence="6">
    <location>
        <begin position="1"/>
        <end position="25"/>
    </location>
</feature>
<feature type="transmembrane region" description="Helical" evidence="7">
    <location>
        <begin position="90"/>
        <end position="112"/>
    </location>
</feature>
<sequence>MDEEFSTPPRRLNPERMHRKADSSPEVLLQHQRLKREMNLRRELIDFDLIKGSALFHTKPASHDRKLVQEGLIRALFVPFHAKFWSHKPWFYQTATALYMVHIVAVCIYIFHHKAMSAHNSFEVFFPIFLLFLVAIGYGRVSSALQTPDIADPACKILSPVKQVLDNVCSSGLDNFPLTSGLGSALAESENSDGTDSDEESGNSSSSSEEANPNDDIFPHKSISAPSSPKRLGKPPIVPQCLILPPMSLPPRVPLGMGLERDEQFARRRVTVCVWEEGSPVKRAMSITELRNTILAKVKATSIRMFYRKVAELIDMLMWISQFSKELSVDRLWLHAQELASGASVISISCMLSTYYLASIIFAAFADAEVTYHRRFLYAKCFTALTSSRRSRLANLPHFRLKNVMNIKAWISLRGGRTWLKRQGRQRAADEIVSTSFLVILVLLVVMGMQAVSDGSGSLSAESIIGIEVAIWCMLSSVFMLRFMMLGSNINKKYQNTSLLLTEQMNVYLRLLAKPHKKDKLLVSNNVLKLACKLLKELNSPNKVSGLTMNPLLYNITRVVVLSAFSSTASDFFGFKLKLWKLKA</sequence>
<organism evidence="9 10">
    <name type="scientific">Peronospora destructor</name>
    <dbReference type="NCBI Taxonomy" id="86335"/>
    <lineage>
        <taxon>Eukaryota</taxon>
        <taxon>Sar</taxon>
        <taxon>Stramenopiles</taxon>
        <taxon>Oomycota</taxon>
        <taxon>Peronosporomycetes</taxon>
        <taxon>Peronosporales</taxon>
        <taxon>Peronosporaceae</taxon>
        <taxon>Peronospora</taxon>
    </lineage>
</organism>
<evidence type="ECO:0000313" key="9">
    <source>
        <dbReference type="EMBL" id="CAI5724198.1"/>
    </source>
</evidence>
<dbReference type="InterPro" id="IPR021980">
    <property type="entry name" value="PHTF1/2_N"/>
</dbReference>
<dbReference type="PANTHER" id="PTHR12680:SF6">
    <property type="entry name" value="PROTEIN PHTF"/>
    <property type="match status" value="1"/>
</dbReference>
<evidence type="ECO:0000256" key="3">
    <source>
        <dbReference type="ARBA" id="ARBA00022989"/>
    </source>
</evidence>
<dbReference type="EMBL" id="CANTFM010000524">
    <property type="protein sequence ID" value="CAI5724198.1"/>
    <property type="molecule type" value="Genomic_DNA"/>
</dbReference>
<comment type="caution">
    <text evidence="9">The sequence shown here is derived from an EMBL/GenBank/DDBJ whole genome shotgun (WGS) entry which is preliminary data.</text>
</comment>
<protein>
    <recommendedName>
        <fullName evidence="8">PHTF1/2 N-terminal domain-containing protein</fullName>
    </recommendedName>
</protein>
<keyword evidence="4 7" id="KW-0472">Membrane</keyword>
<feature type="region of interest" description="Disordered" evidence="6">
    <location>
        <begin position="184"/>
        <end position="233"/>
    </location>
</feature>
<name>A0AAV0TM11_9STRA</name>
<comment type="subcellular location">
    <subcellularLocation>
        <location evidence="1">Membrane</location>
        <topology evidence="1">Multi-pass membrane protein</topology>
    </subcellularLocation>
</comment>
<evidence type="ECO:0000256" key="6">
    <source>
        <dbReference type="SAM" id="MobiDB-lite"/>
    </source>
</evidence>
<feature type="compositionally biased region" description="Acidic residues" evidence="6">
    <location>
        <begin position="190"/>
        <end position="201"/>
    </location>
</feature>
<feature type="domain" description="PHTF1/2 N-terminal" evidence="8">
    <location>
        <begin position="33"/>
        <end position="144"/>
    </location>
</feature>
<evidence type="ECO:0000256" key="4">
    <source>
        <dbReference type="ARBA" id="ARBA00023136"/>
    </source>
</evidence>
<evidence type="ECO:0000256" key="5">
    <source>
        <dbReference type="ARBA" id="ARBA00023180"/>
    </source>
</evidence>
<dbReference type="InterPro" id="IPR039775">
    <property type="entry name" value="PHTF1/2"/>
</dbReference>
<dbReference type="GO" id="GO:0016020">
    <property type="term" value="C:membrane"/>
    <property type="evidence" value="ECO:0007669"/>
    <property type="project" value="UniProtKB-SubCell"/>
</dbReference>
<evidence type="ECO:0000256" key="1">
    <source>
        <dbReference type="ARBA" id="ARBA00004141"/>
    </source>
</evidence>
<feature type="compositionally biased region" description="Basic and acidic residues" evidence="6">
    <location>
        <begin position="12"/>
        <end position="23"/>
    </location>
</feature>
<keyword evidence="3 7" id="KW-1133">Transmembrane helix</keyword>
<dbReference type="GO" id="GO:0005783">
    <property type="term" value="C:endoplasmic reticulum"/>
    <property type="evidence" value="ECO:0007669"/>
    <property type="project" value="InterPro"/>
</dbReference>
<dbReference type="Pfam" id="PF12129">
    <property type="entry name" value="PHTF1-2_N"/>
    <property type="match status" value="1"/>
</dbReference>
<keyword evidence="10" id="KW-1185">Reference proteome</keyword>
<evidence type="ECO:0000259" key="8">
    <source>
        <dbReference type="Pfam" id="PF12129"/>
    </source>
</evidence>
<evidence type="ECO:0000256" key="7">
    <source>
        <dbReference type="SAM" id="Phobius"/>
    </source>
</evidence>
<feature type="transmembrane region" description="Helical" evidence="7">
    <location>
        <begin position="344"/>
        <end position="366"/>
    </location>
</feature>
<keyword evidence="2 7" id="KW-0812">Transmembrane</keyword>
<feature type="transmembrane region" description="Helical" evidence="7">
    <location>
        <begin position="432"/>
        <end position="452"/>
    </location>
</feature>
<feature type="transmembrane region" description="Helical" evidence="7">
    <location>
        <begin position="464"/>
        <end position="485"/>
    </location>
</feature>
<feature type="transmembrane region" description="Helical" evidence="7">
    <location>
        <begin position="124"/>
        <end position="141"/>
    </location>
</feature>
<dbReference type="AlphaFoldDB" id="A0AAV0TM11"/>
<dbReference type="Proteomes" id="UP001162029">
    <property type="component" value="Unassembled WGS sequence"/>
</dbReference>
<dbReference type="PANTHER" id="PTHR12680">
    <property type="entry name" value="PUTATIVE HOMEODOMAIN TRANSCRIPTION FACTOR PHTF"/>
    <property type="match status" value="1"/>
</dbReference>
<reference evidence="9" key="1">
    <citation type="submission" date="2022-12" db="EMBL/GenBank/DDBJ databases">
        <authorList>
            <person name="Webb A."/>
        </authorList>
    </citation>
    <scope>NUCLEOTIDE SEQUENCE</scope>
    <source>
        <strain evidence="9">Pd1</strain>
    </source>
</reference>
<keyword evidence="5" id="KW-0325">Glycoprotein</keyword>
<evidence type="ECO:0000256" key="2">
    <source>
        <dbReference type="ARBA" id="ARBA00022692"/>
    </source>
</evidence>